<dbReference type="Proteomes" id="UP001161247">
    <property type="component" value="Chromosome 6"/>
</dbReference>
<dbReference type="EMBL" id="OX459123">
    <property type="protein sequence ID" value="CAI9109010.1"/>
    <property type="molecule type" value="Genomic_DNA"/>
</dbReference>
<evidence type="ECO:0000313" key="2">
    <source>
        <dbReference type="Proteomes" id="UP001161247"/>
    </source>
</evidence>
<name>A0AAV1DM79_OLDCO</name>
<keyword evidence="2" id="KW-1185">Reference proteome</keyword>
<accession>A0AAV1DM79</accession>
<reference evidence="1" key="1">
    <citation type="submission" date="2023-03" db="EMBL/GenBank/DDBJ databases">
        <authorList>
            <person name="Julca I."/>
        </authorList>
    </citation>
    <scope>NUCLEOTIDE SEQUENCE</scope>
</reference>
<dbReference type="AlphaFoldDB" id="A0AAV1DM79"/>
<organism evidence="1 2">
    <name type="scientific">Oldenlandia corymbosa var. corymbosa</name>
    <dbReference type="NCBI Taxonomy" id="529605"/>
    <lineage>
        <taxon>Eukaryota</taxon>
        <taxon>Viridiplantae</taxon>
        <taxon>Streptophyta</taxon>
        <taxon>Embryophyta</taxon>
        <taxon>Tracheophyta</taxon>
        <taxon>Spermatophyta</taxon>
        <taxon>Magnoliopsida</taxon>
        <taxon>eudicotyledons</taxon>
        <taxon>Gunneridae</taxon>
        <taxon>Pentapetalae</taxon>
        <taxon>asterids</taxon>
        <taxon>lamiids</taxon>
        <taxon>Gentianales</taxon>
        <taxon>Rubiaceae</taxon>
        <taxon>Rubioideae</taxon>
        <taxon>Spermacoceae</taxon>
        <taxon>Hedyotis-Oldenlandia complex</taxon>
        <taxon>Oldenlandia</taxon>
    </lineage>
</organism>
<gene>
    <name evidence="1" type="ORF">OLC1_LOCUS16983</name>
</gene>
<protein>
    <submittedName>
        <fullName evidence="1">OLC1v1008739C1</fullName>
    </submittedName>
</protein>
<proteinExistence type="predicted"/>
<evidence type="ECO:0000313" key="1">
    <source>
        <dbReference type="EMBL" id="CAI9109010.1"/>
    </source>
</evidence>
<sequence length="119" mass="13272">MVKTPQAKQDKQPSATVVSNSVWKLKEKLEELAKGVVLGNKSSSSRLTEKEKERISIDVEDKNTYVIRGSSLRRDWVGFHPFLYKNWNIQFCHVRAGVSSQLFESPGEYNLGCGPGGGS</sequence>